<dbReference type="InterPro" id="IPR011001">
    <property type="entry name" value="Saposin-like"/>
</dbReference>
<dbReference type="SUPFAM" id="SSF47862">
    <property type="entry name" value="Saposin"/>
    <property type="match status" value="2"/>
</dbReference>
<keyword evidence="5" id="KW-1185">Reference proteome</keyword>
<dbReference type="InterPro" id="IPR051428">
    <property type="entry name" value="Sphingo_Act-Surfact_Prot"/>
</dbReference>
<feature type="chain" id="PRO_5040111796" description="Saposin B-type domain-containing protein" evidence="2">
    <location>
        <begin position="20"/>
        <end position="242"/>
    </location>
</feature>
<organism evidence="4 5">
    <name type="scientific">Caenorhabditis angaria</name>
    <dbReference type="NCBI Taxonomy" id="860376"/>
    <lineage>
        <taxon>Eukaryota</taxon>
        <taxon>Metazoa</taxon>
        <taxon>Ecdysozoa</taxon>
        <taxon>Nematoda</taxon>
        <taxon>Chromadorea</taxon>
        <taxon>Rhabditida</taxon>
        <taxon>Rhabditina</taxon>
        <taxon>Rhabditomorpha</taxon>
        <taxon>Rhabditoidea</taxon>
        <taxon>Rhabditidae</taxon>
        <taxon>Peloderinae</taxon>
        <taxon>Caenorhabditis</taxon>
    </lineage>
</organism>
<dbReference type="Proteomes" id="UP001152747">
    <property type="component" value="Unassembled WGS sequence"/>
</dbReference>
<protein>
    <recommendedName>
        <fullName evidence="3">Saposin B-type domain-containing protein</fullName>
    </recommendedName>
</protein>
<dbReference type="SMART" id="SM00741">
    <property type="entry name" value="SapB"/>
    <property type="match status" value="1"/>
</dbReference>
<evidence type="ECO:0000313" key="5">
    <source>
        <dbReference type="Proteomes" id="UP001152747"/>
    </source>
</evidence>
<sequence>MRLPLLLFLVLSVVRHVVSENRNRLAIPTLKIPEGLTTPKTPYHLPSPPSDVAPIPFLDPGNNLICDVCQNFVVVLHARLTNLEESSRPQLEQLLKHGCHLLEKVEILEQPCLNLEDHLLDSFFKIIKTYESYLTPSYVCGSLSLCAEKSPPKSDDEICLSCLAAFGSIKNSLPPVANFLKTISEIAIEKTCDRFLPHVETLEALCHVLDTNIGNHLYQFLLYIHKSMDEREICKFIRVCSK</sequence>
<dbReference type="EMBL" id="CANHGI010000002">
    <property type="protein sequence ID" value="CAI5441941.1"/>
    <property type="molecule type" value="Genomic_DNA"/>
</dbReference>
<dbReference type="PANTHER" id="PTHR11480">
    <property type="entry name" value="SAPOSIN-RELATED"/>
    <property type="match status" value="1"/>
</dbReference>
<reference evidence="4" key="1">
    <citation type="submission" date="2022-11" db="EMBL/GenBank/DDBJ databases">
        <authorList>
            <person name="Kikuchi T."/>
        </authorList>
    </citation>
    <scope>NUCLEOTIDE SEQUENCE</scope>
    <source>
        <strain evidence="4">PS1010</strain>
    </source>
</reference>
<comment type="caution">
    <text evidence="4">The sequence shown here is derived from an EMBL/GenBank/DDBJ whole genome shotgun (WGS) entry which is preliminary data.</text>
</comment>
<dbReference type="Gene3D" id="1.10.225.10">
    <property type="entry name" value="Saposin-like"/>
    <property type="match status" value="1"/>
</dbReference>
<name>A0A9P1MZH3_9PELO</name>
<accession>A0A9P1MZH3</accession>
<evidence type="ECO:0000313" key="4">
    <source>
        <dbReference type="EMBL" id="CAI5441941.1"/>
    </source>
</evidence>
<evidence type="ECO:0000256" key="1">
    <source>
        <dbReference type="ARBA" id="ARBA00023157"/>
    </source>
</evidence>
<dbReference type="OrthoDB" id="10590282at2759"/>
<evidence type="ECO:0000256" key="2">
    <source>
        <dbReference type="SAM" id="SignalP"/>
    </source>
</evidence>
<feature type="domain" description="Saposin B-type" evidence="3">
    <location>
        <begin position="155"/>
        <end position="242"/>
    </location>
</feature>
<gene>
    <name evidence="4" type="ORF">CAMP_LOCUS4578</name>
</gene>
<dbReference type="InterPro" id="IPR008139">
    <property type="entry name" value="SaposinB_dom"/>
</dbReference>
<dbReference type="PROSITE" id="PS50015">
    <property type="entry name" value="SAP_B"/>
    <property type="match status" value="2"/>
</dbReference>
<feature type="domain" description="Saposin B-type" evidence="3">
    <location>
        <begin position="62"/>
        <end position="150"/>
    </location>
</feature>
<dbReference type="AlphaFoldDB" id="A0A9P1MZH3"/>
<keyword evidence="2" id="KW-0732">Signal</keyword>
<proteinExistence type="predicted"/>
<keyword evidence="1" id="KW-1015">Disulfide bond</keyword>
<feature type="signal peptide" evidence="2">
    <location>
        <begin position="1"/>
        <end position="19"/>
    </location>
</feature>
<evidence type="ECO:0000259" key="3">
    <source>
        <dbReference type="PROSITE" id="PS50015"/>
    </source>
</evidence>